<evidence type="ECO:0000313" key="2">
    <source>
        <dbReference type="EMBL" id="CAA9360021.1"/>
    </source>
</evidence>
<feature type="compositionally biased region" description="Basic and acidic residues" evidence="1">
    <location>
        <begin position="387"/>
        <end position="399"/>
    </location>
</feature>
<reference evidence="2" key="1">
    <citation type="submission" date="2020-02" db="EMBL/GenBank/DDBJ databases">
        <authorList>
            <person name="Meier V. D."/>
        </authorList>
    </citation>
    <scope>NUCLEOTIDE SEQUENCE</scope>
    <source>
        <strain evidence="2">AVDCRST_MAG16</strain>
    </source>
</reference>
<feature type="compositionally biased region" description="Low complexity" evidence="1">
    <location>
        <begin position="42"/>
        <end position="65"/>
    </location>
</feature>
<feature type="compositionally biased region" description="Pro residues" evidence="1">
    <location>
        <begin position="31"/>
        <end position="41"/>
    </location>
</feature>
<feature type="compositionally biased region" description="Low complexity" evidence="1">
    <location>
        <begin position="269"/>
        <end position="282"/>
    </location>
</feature>
<feature type="compositionally biased region" description="Low complexity" evidence="1">
    <location>
        <begin position="1"/>
        <end position="27"/>
    </location>
</feature>
<feature type="compositionally biased region" description="Basic residues" evidence="1">
    <location>
        <begin position="400"/>
        <end position="416"/>
    </location>
</feature>
<feature type="region of interest" description="Disordered" evidence="1">
    <location>
        <begin position="387"/>
        <end position="492"/>
    </location>
</feature>
<dbReference type="EMBL" id="CADCUE010000281">
    <property type="protein sequence ID" value="CAA9360021.1"/>
    <property type="molecule type" value="Genomic_DNA"/>
</dbReference>
<feature type="compositionally biased region" description="Basic residues" evidence="1">
    <location>
        <begin position="139"/>
        <end position="148"/>
    </location>
</feature>
<feature type="compositionally biased region" description="Low complexity" evidence="1">
    <location>
        <begin position="246"/>
        <end position="257"/>
    </location>
</feature>
<feature type="compositionally biased region" description="Low complexity" evidence="1">
    <location>
        <begin position="337"/>
        <end position="355"/>
    </location>
</feature>
<evidence type="ECO:0000256" key="1">
    <source>
        <dbReference type="SAM" id="MobiDB-lite"/>
    </source>
</evidence>
<feature type="region of interest" description="Disordered" evidence="1">
    <location>
        <begin position="1"/>
        <end position="77"/>
    </location>
</feature>
<feature type="compositionally biased region" description="Basic and acidic residues" evidence="1">
    <location>
        <begin position="417"/>
        <end position="440"/>
    </location>
</feature>
<feature type="region of interest" description="Disordered" evidence="1">
    <location>
        <begin position="129"/>
        <end position="287"/>
    </location>
</feature>
<organism evidence="2">
    <name type="scientific">uncultured Frankineae bacterium</name>
    <dbReference type="NCBI Taxonomy" id="437475"/>
    <lineage>
        <taxon>Bacteria</taxon>
        <taxon>Bacillati</taxon>
        <taxon>Actinomycetota</taxon>
        <taxon>Actinomycetes</taxon>
        <taxon>Frankiales</taxon>
        <taxon>environmental samples</taxon>
    </lineage>
</organism>
<feature type="region of interest" description="Disordered" evidence="1">
    <location>
        <begin position="306"/>
        <end position="355"/>
    </location>
</feature>
<gene>
    <name evidence="2" type="ORF">AVDCRST_MAG16-2978</name>
</gene>
<feature type="compositionally biased region" description="Low complexity" evidence="1">
    <location>
        <begin position="149"/>
        <end position="176"/>
    </location>
</feature>
<feature type="compositionally biased region" description="Low complexity" evidence="1">
    <location>
        <begin position="218"/>
        <end position="230"/>
    </location>
</feature>
<proteinExistence type="predicted"/>
<protein>
    <submittedName>
        <fullName evidence="2">Uncharacterized protein</fullName>
    </submittedName>
</protein>
<feature type="compositionally biased region" description="Low complexity" evidence="1">
    <location>
        <begin position="441"/>
        <end position="474"/>
    </location>
</feature>
<feature type="compositionally biased region" description="Basic residues" evidence="1">
    <location>
        <begin position="193"/>
        <end position="205"/>
    </location>
</feature>
<dbReference type="AlphaFoldDB" id="A0A6J4MJK6"/>
<accession>A0A6J4MJK6</accession>
<sequence>DSATLAVRRPARAAVPRPTRPAGAAGRVPGGVPPPPVPPGQGAPAAVRAAPPGARARRAGGLPAGRHLRRGAARAGRRAAVGGAAHLVRRRPLRARARLRGRPGGPGLRHDARGLLDVGQRPQAAAHGGLLPLAARPLRPAHGRRRAGRWAVEPRPRQPRAAAEAPDPGPRGAVAARRGRRRRAGARGPRPLAARRSRRLRRRGRPALGSGDAVGGHRAPAALRRAPARGLRADRGRHAGAGPVDGAQRPVARAQPRPAAPPGVRPRGRAGLPAGPGPAQQRRGLRPPGDRLARVHLVAVLALPAGLPRPQRPPGDRRAAGVVPHPRRRAAGDRQLPVVGPAGPARAGVGAPHPAADGARQLRAAARLGPAAGDRVVPRGLRRRLRLGDAAERHRDEPARRRRPHDHQALRRRRRLPRPDERLLRRLRLRPEGPRRRDGLPLHGGLLGLPRAQRRAAAGQPPDAPAADGPAAAARPRRPGGPGARAGRRAAM</sequence>
<feature type="non-terminal residue" evidence="2">
    <location>
        <position position="492"/>
    </location>
</feature>
<feature type="compositionally biased region" description="Low complexity" evidence="1">
    <location>
        <begin position="129"/>
        <end position="138"/>
    </location>
</feature>
<feature type="non-terminal residue" evidence="2">
    <location>
        <position position="1"/>
    </location>
</feature>
<name>A0A6J4MJK6_9ACTN</name>
<feature type="compositionally biased region" description="Basic residues" evidence="1">
    <location>
        <begin position="66"/>
        <end position="77"/>
    </location>
</feature>